<dbReference type="InterPro" id="IPR016181">
    <property type="entry name" value="Acyl_CoA_acyltransferase"/>
</dbReference>
<name>A0ABQ4MSA8_9BACL</name>
<evidence type="ECO:0000313" key="3">
    <source>
        <dbReference type="Proteomes" id="UP000681290"/>
    </source>
</evidence>
<gene>
    <name evidence="2" type="ORF">J15TS10_26950</name>
</gene>
<proteinExistence type="predicted"/>
<sequence>MFETFGAGDPVLQGKLFIADEVPYNLLHSICGSGDALRLKAVDDTMVFAQTKGFNAWLWLAKEVTEARRETLFRQLIDDHPELDLPGISGEPETAEYFAKMYSKAKHIRYELYMMLESYYCHEVKKPTGVTGEMRRAEQHDVDIIADFLAGFSEWAYGAAVTKESQIPFAERMIGAGNLYLWCADDIPVSMANIAHRSPRHARINTVYTPVEHRKKGYASAIVAEMCCLLHSENLVPMLNADLKNPDSNKVYRKAGFIEAGKIAEFKFKEQ</sequence>
<dbReference type="RefSeq" id="WP_213591413.1">
    <property type="nucleotide sequence ID" value="NZ_BOSM01000004.1"/>
</dbReference>
<reference evidence="2 3" key="1">
    <citation type="submission" date="2021-03" db="EMBL/GenBank/DDBJ databases">
        <title>Antimicrobial resistance genes in bacteria isolated from Japanese honey, and their potential for conferring macrolide and lincosamide resistance in the American foulbrood pathogen Paenibacillus larvae.</title>
        <authorList>
            <person name="Okamoto M."/>
            <person name="Kumagai M."/>
            <person name="Kanamori H."/>
            <person name="Takamatsu D."/>
        </authorList>
    </citation>
    <scope>NUCLEOTIDE SEQUENCE [LARGE SCALE GENOMIC DNA]</scope>
    <source>
        <strain evidence="2 3">J15TS10</strain>
    </source>
</reference>
<dbReference type="Gene3D" id="3.40.630.30">
    <property type="match status" value="1"/>
</dbReference>
<comment type="caution">
    <text evidence="2">The sequence shown here is derived from an EMBL/GenBank/DDBJ whole genome shotgun (WGS) entry which is preliminary data.</text>
</comment>
<keyword evidence="3" id="KW-1185">Reference proteome</keyword>
<evidence type="ECO:0000259" key="1">
    <source>
        <dbReference type="PROSITE" id="PS51186"/>
    </source>
</evidence>
<dbReference type="Pfam" id="PF00583">
    <property type="entry name" value="Acetyltransf_1"/>
    <property type="match status" value="1"/>
</dbReference>
<dbReference type="Proteomes" id="UP000681290">
    <property type="component" value="Unassembled WGS sequence"/>
</dbReference>
<dbReference type="EMBL" id="BOSM01000004">
    <property type="protein sequence ID" value="GIP58881.1"/>
    <property type="molecule type" value="Genomic_DNA"/>
</dbReference>
<evidence type="ECO:0000313" key="2">
    <source>
        <dbReference type="EMBL" id="GIP58881.1"/>
    </source>
</evidence>
<protein>
    <submittedName>
        <fullName evidence="2">Acetyltransferase</fullName>
    </submittedName>
</protein>
<dbReference type="InterPro" id="IPR000182">
    <property type="entry name" value="GNAT_dom"/>
</dbReference>
<feature type="domain" description="N-acetyltransferase" evidence="1">
    <location>
        <begin position="132"/>
        <end position="271"/>
    </location>
</feature>
<dbReference type="SUPFAM" id="SSF55729">
    <property type="entry name" value="Acyl-CoA N-acyltransferases (Nat)"/>
    <property type="match status" value="1"/>
</dbReference>
<dbReference type="PROSITE" id="PS51186">
    <property type="entry name" value="GNAT"/>
    <property type="match status" value="1"/>
</dbReference>
<organism evidence="2 3">
    <name type="scientific">Paenibacillus woosongensis</name>
    <dbReference type="NCBI Taxonomy" id="307580"/>
    <lineage>
        <taxon>Bacteria</taxon>
        <taxon>Bacillati</taxon>
        <taxon>Bacillota</taxon>
        <taxon>Bacilli</taxon>
        <taxon>Bacillales</taxon>
        <taxon>Paenibacillaceae</taxon>
        <taxon>Paenibacillus</taxon>
    </lineage>
</organism>
<accession>A0ABQ4MSA8</accession>